<comment type="caution">
    <text evidence="2">The sequence shown here is derived from an EMBL/GenBank/DDBJ whole genome shotgun (WGS) entry which is preliminary data.</text>
</comment>
<evidence type="ECO:0000313" key="2">
    <source>
        <dbReference type="EMBL" id="KAL0107273.1"/>
    </source>
</evidence>
<accession>A0AAW2EXD9</accession>
<dbReference type="Proteomes" id="UP001430953">
    <property type="component" value="Unassembled WGS sequence"/>
</dbReference>
<proteinExistence type="predicted"/>
<name>A0AAW2EXD9_9HYME</name>
<keyword evidence="3" id="KW-1185">Reference proteome</keyword>
<reference evidence="2 3" key="1">
    <citation type="submission" date="2023-03" db="EMBL/GenBank/DDBJ databases">
        <title>High recombination rates correlate with genetic variation in Cardiocondyla obscurior ants.</title>
        <authorList>
            <person name="Errbii M."/>
        </authorList>
    </citation>
    <scope>NUCLEOTIDE SEQUENCE [LARGE SCALE GENOMIC DNA]</scope>
    <source>
        <strain evidence="2">Alpha-2009</strain>
        <tissue evidence="2">Whole body</tissue>
    </source>
</reference>
<feature type="region of interest" description="Disordered" evidence="1">
    <location>
        <begin position="1"/>
        <end position="31"/>
    </location>
</feature>
<sequence length="107" mass="11923">MLPESALASLRRATGSRSSSPPKGTSRGAHTSDLRLSIVTCRSHLSEIFHVAELAGHPTGSRHCLFAWFLPVVRTFHVQEIIKKIAVQLNKKRIIKIVICRRGEIEN</sequence>
<organism evidence="2 3">
    <name type="scientific">Cardiocondyla obscurior</name>
    <dbReference type="NCBI Taxonomy" id="286306"/>
    <lineage>
        <taxon>Eukaryota</taxon>
        <taxon>Metazoa</taxon>
        <taxon>Ecdysozoa</taxon>
        <taxon>Arthropoda</taxon>
        <taxon>Hexapoda</taxon>
        <taxon>Insecta</taxon>
        <taxon>Pterygota</taxon>
        <taxon>Neoptera</taxon>
        <taxon>Endopterygota</taxon>
        <taxon>Hymenoptera</taxon>
        <taxon>Apocrita</taxon>
        <taxon>Aculeata</taxon>
        <taxon>Formicoidea</taxon>
        <taxon>Formicidae</taxon>
        <taxon>Myrmicinae</taxon>
        <taxon>Cardiocondyla</taxon>
    </lineage>
</organism>
<evidence type="ECO:0000256" key="1">
    <source>
        <dbReference type="SAM" id="MobiDB-lite"/>
    </source>
</evidence>
<protein>
    <submittedName>
        <fullName evidence="2">Uncharacterized protein</fullName>
    </submittedName>
</protein>
<evidence type="ECO:0000313" key="3">
    <source>
        <dbReference type="Proteomes" id="UP001430953"/>
    </source>
</evidence>
<gene>
    <name evidence="2" type="ORF">PUN28_015660</name>
</gene>
<dbReference type="EMBL" id="JADYXP020000017">
    <property type="protein sequence ID" value="KAL0107273.1"/>
    <property type="molecule type" value="Genomic_DNA"/>
</dbReference>
<dbReference type="AlphaFoldDB" id="A0AAW2EXD9"/>